<dbReference type="SMART" id="SM00320">
    <property type="entry name" value="WD40"/>
    <property type="match status" value="2"/>
</dbReference>
<reference evidence="4 6" key="1">
    <citation type="submission" date="2018-07" db="EMBL/GenBank/DDBJ databases">
        <title>Brachybacterium saurashtrense DSM 23186 genome sequence.</title>
        <authorList>
            <person name="Guo L."/>
        </authorList>
    </citation>
    <scope>NUCLEOTIDE SEQUENCE [LARGE SCALE GENOMIC DNA]</scope>
    <source>
        <strain evidence="4 6">DSM 23186</strain>
    </source>
</reference>
<dbReference type="AlphaFoldDB" id="A0A345YQA2"/>
<evidence type="ECO:0000313" key="4">
    <source>
        <dbReference type="EMBL" id="AXK46104.1"/>
    </source>
</evidence>
<dbReference type="PROSITE" id="PS50294">
    <property type="entry name" value="WD_REPEATS_REGION"/>
    <property type="match status" value="1"/>
</dbReference>
<dbReference type="OrthoDB" id="4336591at2"/>
<keyword evidence="6" id="KW-1185">Reference proteome</keyword>
<feature type="chain" id="PRO_5044342958" evidence="3">
    <location>
        <begin position="18"/>
        <end position="240"/>
    </location>
</feature>
<feature type="signal peptide" evidence="3">
    <location>
        <begin position="1"/>
        <end position="17"/>
    </location>
</feature>
<dbReference type="InterPro" id="IPR015943">
    <property type="entry name" value="WD40/YVTN_repeat-like_dom_sf"/>
</dbReference>
<dbReference type="Proteomes" id="UP000282185">
    <property type="component" value="Unassembled WGS sequence"/>
</dbReference>
<dbReference type="RefSeq" id="WP_115413854.1">
    <property type="nucleotide sequence ID" value="NZ_CP031356.1"/>
</dbReference>
<evidence type="ECO:0000256" key="1">
    <source>
        <dbReference type="PROSITE-ProRule" id="PRU00221"/>
    </source>
</evidence>
<dbReference type="InterPro" id="IPR001680">
    <property type="entry name" value="WD40_rpt"/>
</dbReference>
<reference evidence="5 7" key="2">
    <citation type="submission" date="2018-08" db="EMBL/GenBank/DDBJ databases">
        <title>Brachybacterium saurashtrense DSM 23186.</title>
        <authorList>
            <person name="Li Y."/>
        </authorList>
    </citation>
    <scope>NUCLEOTIDE SEQUENCE [LARGE SCALE GENOMIC DNA]</scope>
    <source>
        <strain evidence="5 7">DSM 23186</strain>
    </source>
</reference>
<dbReference type="PROSITE" id="PS51318">
    <property type="entry name" value="TAT"/>
    <property type="match status" value="1"/>
</dbReference>
<protein>
    <submittedName>
        <fullName evidence="5">Uncharacterized protein</fullName>
    </submittedName>
</protein>
<evidence type="ECO:0000313" key="5">
    <source>
        <dbReference type="EMBL" id="RRR23844.1"/>
    </source>
</evidence>
<dbReference type="EMBL" id="QSWH01000002">
    <property type="protein sequence ID" value="RRR23844.1"/>
    <property type="molecule type" value="Genomic_DNA"/>
</dbReference>
<evidence type="ECO:0000256" key="3">
    <source>
        <dbReference type="SAM" id="SignalP"/>
    </source>
</evidence>
<feature type="compositionally biased region" description="Low complexity" evidence="2">
    <location>
        <begin position="38"/>
        <end position="49"/>
    </location>
</feature>
<accession>A0A345YQA2</accession>
<dbReference type="PROSITE" id="PS51257">
    <property type="entry name" value="PROKAR_LIPOPROTEIN"/>
    <property type="match status" value="1"/>
</dbReference>
<proteinExistence type="predicted"/>
<feature type="repeat" description="WD" evidence="1">
    <location>
        <begin position="172"/>
        <end position="196"/>
    </location>
</feature>
<dbReference type="Gene3D" id="2.130.10.10">
    <property type="entry name" value="YVTN repeat-like/Quinoprotein amine dehydrogenase"/>
    <property type="match status" value="1"/>
</dbReference>
<feature type="region of interest" description="Disordered" evidence="2">
    <location>
        <begin position="28"/>
        <end position="67"/>
    </location>
</feature>
<keyword evidence="3" id="KW-0732">Signal</keyword>
<dbReference type="Proteomes" id="UP000254236">
    <property type="component" value="Chromosome"/>
</dbReference>
<dbReference type="InterPro" id="IPR011047">
    <property type="entry name" value="Quinoprotein_ADH-like_sf"/>
</dbReference>
<evidence type="ECO:0000313" key="6">
    <source>
        <dbReference type="Proteomes" id="UP000254236"/>
    </source>
</evidence>
<evidence type="ECO:0000256" key="2">
    <source>
        <dbReference type="SAM" id="MobiDB-lite"/>
    </source>
</evidence>
<dbReference type="KEGG" id="bsau:DWV08_11125"/>
<name>A0A345YQA2_9MICO</name>
<gene>
    <name evidence="4" type="ORF">DWV08_11125</name>
    <name evidence="5" type="ORF">DXU92_02875</name>
</gene>
<sequence>MSRRRFLGLAGVGSAFALLGACDGTEEGTGMDPEATPAAGACQEGAVAARTDPDGSDGGGASRTGVDPSVVAPGALAVSPDGVALAAAAGLGATRSGSGSTAVGTTLWSTADGSVSARFDNARTGALAWHPGGSLLAVGGSEQIELTTPEGEVRWTLAGHGEPLPDSGRRRIQDLAFSADGELLASLGADRTVRLWRGISEAGCTPGEVLDTTALRPLSIALSPDGSTLAVCGTAGAPQL</sequence>
<dbReference type="PROSITE" id="PS50082">
    <property type="entry name" value="WD_REPEATS_2"/>
    <property type="match status" value="1"/>
</dbReference>
<dbReference type="Pfam" id="PF00400">
    <property type="entry name" value="WD40"/>
    <property type="match status" value="1"/>
</dbReference>
<organism evidence="5 7">
    <name type="scientific">Brachybacterium saurashtrense</name>
    <dbReference type="NCBI Taxonomy" id="556288"/>
    <lineage>
        <taxon>Bacteria</taxon>
        <taxon>Bacillati</taxon>
        <taxon>Actinomycetota</taxon>
        <taxon>Actinomycetes</taxon>
        <taxon>Micrococcales</taxon>
        <taxon>Dermabacteraceae</taxon>
        <taxon>Brachybacterium</taxon>
    </lineage>
</organism>
<keyword evidence="1" id="KW-0853">WD repeat</keyword>
<dbReference type="SUPFAM" id="SSF50998">
    <property type="entry name" value="Quinoprotein alcohol dehydrogenase-like"/>
    <property type="match status" value="1"/>
</dbReference>
<dbReference type="PANTHER" id="PTHR19879">
    <property type="entry name" value="TRANSCRIPTION INITIATION FACTOR TFIID"/>
    <property type="match status" value="1"/>
</dbReference>
<dbReference type="InterPro" id="IPR006311">
    <property type="entry name" value="TAT_signal"/>
</dbReference>
<dbReference type="PANTHER" id="PTHR19879:SF9">
    <property type="entry name" value="TRANSCRIPTION INITIATION FACTOR TFIID SUBUNIT 5"/>
    <property type="match status" value="1"/>
</dbReference>
<dbReference type="EMBL" id="CP031356">
    <property type="protein sequence ID" value="AXK46104.1"/>
    <property type="molecule type" value="Genomic_DNA"/>
</dbReference>
<evidence type="ECO:0000313" key="7">
    <source>
        <dbReference type="Proteomes" id="UP000282185"/>
    </source>
</evidence>